<feature type="compositionally biased region" description="Polar residues" evidence="2">
    <location>
        <begin position="12"/>
        <end position="21"/>
    </location>
</feature>
<sequence length="1238" mass="140198">MSISPASPPSTRPSLSISSPQKLRIQESKQAIQSLEKQISKEIKGSYAFTGGRQERDAQFEKLFSDFFRELRGPEPLINETAQMMADRFIERSDISYSYTPCENPFQTLYGPNPELALALESIIEKEYGLQDQFLEALDSNGRQLSSLELEDRDTQYRDYYIVCRLFPRYVDTLRAIFKDLLIVEWLRQDSGQYRPVRADNEEIALLWQVAKQSAEDQKVKDAKLSERHWRDFKTDLYQTASSGALSLATKKPQFVASQVAKLGMNVIGRQVDPEGRNKWIKGFNMLGSVAVSKAYGGNTRDLITSLSVDVAELAQRPENTSKEKALLRGYASALAKGALSLDTKKLTTQILGFVASKGAEILPKADKGQSFKSEAYRALRATATNTDIHGHFIDKGVERYFREPEKPTPQLEEISQVEESKEPLQAFDGQWIEDVFNEKLSQIAVEEQVAIEKAQEINQKIDQLKKEINQQDEAIRIGKEHLNNCLNKSVDYVDDAHYEVKKGGDYWVVYRDGVKVYSQIVYVGDGKEIKKYCEKMIPSFQRKYGRPAPTQESREAEKALNMVKSKKAELVETLGELQNLPPPVEMRNKPLYLKLVEEQDQNNADLFRANQVLETKRQALEQATLKEEELHAENRKIGFLPKPKVYEAWRESEKDKENKSNEYVSASNRVAQINEKIYNNSKAQLEASVPKNPVTERDKELVQAIDNLNQKDANVSQKEGRIKDKVQDYNDHYRRDKYHDKLEKSVKDYNSAVKERDNELNHINALQGVESHIETPDLQVPKKAGMMEKAVRWGAKNVQVNTYQPARPYNYDPEKPVPPPSNRDSIYAEGCHQVNLARSEMHEMETTQSQSRGNWGEVQSFQNQQIFQENMSFKSAQQAHGTAQHEISQHSANMGALWGNGVARNVQYPPVSTGQAIESGIRELIEKPTLMQQVVRGFFNPDMGHLTPNERIEQNSQIFSAHAKPIIKGAGNLIDQLRSFGMLGVQRNEQGKLELSYDRTFYNKFSEWVDGKLPTVDSRVELVASVANEFVLQSFLMPFFAVGRARPLTNRVLANPETFGRKLRAIQAMQNPVHRSGVGNPWTEMFPMQPKKLAGISVAKIEPKMIQAGKGINRSNNHQFVTWIEKGQTRTASIGEMSHAGTFHDRGGLTKAGRALDKKASRVGSVFPKPKGNVHEINAQGQKVLDEILNHPDKVIIRDIAKNRYGDVLDIKIGSEKGIGVRFKTNGEFVGFLEPAQ</sequence>
<evidence type="ECO:0008006" key="4">
    <source>
        <dbReference type="Google" id="ProtNLM"/>
    </source>
</evidence>
<organism evidence="3">
    <name type="scientific">Candidatus Kentrum sp. SD</name>
    <dbReference type="NCBI Taxonomy" id="2126332"/>
    <lineage>
        <taxon>Bacteria</taxon>
        <taxon>Pseudomonadati</taxon>
        <taxon>Pseudomonadota</taxon>
        <taxon>Gammaproteobacteria</taxon>
        <taxon>Candidatus Kentrum</taxon>
    </lineage>
</organism>
<feature type="region of interest" description="Disordered" evidence="2">
    <location>
        <begin position="1"/>
        <end position="21"/>
    </location>
</feature>
<accession>A0A451BQX5</accession>
<feature type="coiled-coil region" evidence="1">
    <location>
        <begin position="604"/>
        <end position="677"/>
    </location>
</feature>
<dbReference type="AlphaFoldDB" id="A0A451BQX5"/>
<evidence type="ECO:0000313" key="3">
    <source>
        <dbReference type="EMBL" id="VFK80676.1"/>
    </source>
</evidence>
<feature type="compositionally biased region" description="Pro residues" evidence="2">
    <location>
        <begin position="1"/>
        <end position="11"/>
    </location>
</feature>
<protein>
    <recommendedName>
        <fullName evidence="4">EndoU nuclease</fullName>
    </recommendedName>
</protein>
<gene>
    <name evidence="3" type="ORF">BECKSD772D_GA0070982_11405</name>
</gene>
<evidence type="ECO:0000256" key="1">
    <source>
        <dbReference type="SAM" id="Coils"/>
    </source>
</evidence>
<name>A0A451BQX5_9GAMM</name>
<proteinExistence type="predicted"/>
<dbReference type="EMBL" id="CAADHB010000140">
    <property type="protein sequence ID" value="VFK80676.1"/>
    <property type="molecule type" value="Genomic_DNA"/>
</dbReference>
<feature type="coiled-coil region" evidence="1">
    <location>
        <begin position="448"/>
        <end position="475"/>
    </location>
</feature>
<evidence type="ECO:0000256" key="2">
    <source>
        <dbReference type="SAM" id="MobiDB-lite"/>
    </source>
</evidence>
<reference evidence="3" key="1">
    <citation type="submission" date="2019-02" db="EMBL/GenBank/DDBJ databases">
        <authorList>
            <person name="Gruber-Vodicka R. H."/>
            <person name="Seah K. B. B."/>
        </authorList>
    </citation>
    <scope>NUCLEOTIDE SEQUENCE</scope>
    <source>
        <strain evidence="3">BECK_S127</strain>
    </source>
</reference>
<keyword evidence="1" id="KW-0175">Coiled coil</keyword>